<dbReference type="GO" id="GO:0005509">
    <property type="term" value="F:calcium ion binding"/>
    <property type="evidence" value="ECO:0007669"/>
    <property type="project" value="InterPro"/>
</dbReference>
<dbReference type="EMBL" id="LK028579">
    <property type="protein sequence ID" value="CDS19437.1"/>
    <property type="molecule type" value="Genomic_DNA"/>
</dbReference>
<accession>A0A068WP33</accession>
<proteinExistence type="predicted"/>
<reference evidence="5" key="3">
    <citation type="submission" date="2020-10" db="UniProtKB">
        <authorList>
            <consortium name="WormBaseParasite"/>
        </authorList>
    </citation>
    <scope>IDENTIFICATION</scope>
</reference>
<evidence type="ECO:0000313" key="5">
    <source>
        <dbReference type="WBParaSite" id="EgrG_000474200"/>
    </source>
</evidence>
<organism evidence="3">
    <name type="scientific">Echinococcus granulosus</name>
    <name type="common">Hydatid tapeworm</name>
    <dbReference type="NCBI Taxonomy" id="6210"/>
    <lineage>
        <taxon>Eukaryota</taxon>
        <taxon>Metazoa</taxon>
        <taxon>Spiralia</taxon>
        <taxon>Lophotrochozoa</taxon>
        <taxon>Platyhelminthes</taxon>
        <taxon>Cestoda</taxon>
        <taxon>Eucestoda</taxon>
        <taxon>Cyclophyllidea</taxon>
        <taxon>Taeniidae</taxon>
        <taxon>Echinococcus</taxon>
        <taxon>Echinococcus granulosus group</taxon>
    </lineage>
</organism>
<dbReference type="SUPFAM" id="SSF47473">
    <property type="entry name" value="EF-hand"/>
    <property type="match status" value="1"/>
</dbReference>
<reference evidence="3 4" key="1">
    <citation type="journal article" date="2013" name="Nature">
        <title>The genomes of four tapeworm species reveal adaptations to parasitism.</title>
        <authorList>
            <person name="Tsai I.J."/>
            <person name="Zarowiecki M."/>
            <person name="Holroyd N."/>
            <person name="Garciarrubio A."/>
            <person name="Sanchez-Flores A."/>
            <person name="Brooks K.L."/>
            <person name="Tracey A."/>
            <person name="Bobes R.J."/>
            <person name="Fragoso G."/>
            <person name="Sciutto E."/>
            <person name="Aslett M."/>
            <person name="Beasley H."/>
            <person name="Bennett H.M."/>
            <person name="Cai J."/>
            <person name="Camicia F."/>
            <person name="Clark R."/>
            <person name="Cucher M."/>
            <person name="De Silva N."/>
            <person name="Day T.A."/>
            <person name="Deplazes P."/>
            <person name="Estrada K."/>
            <person name="Fernandez C."/>
            <person name="Holland P.W."/>
            <person name="Hou J."/>
            <person name="Hu S."/>
            <person name="Huckvale T."/>
            <person name="Hung S.S."/>
            <person name="Kamenetzky L."/>
            <person name="Keane J.A."/>
            <person name="Kiss F."/>
            <person name="Koziol U."/>
            <person name="Lambert O."/>
            <person name="Liu K."/>
            <person name="Luo X."/>
            <person name="Luo Y."/>
            <person name="Macchiaroli N."/>
            <person name="Nichol S."/>
            <person name="Paps J."/>
            <person name="Parkinson J."/>
            <person name="Pouchkina-Stantcheva N."/>
            <person name="Riddiford N."/>
            <person name="Rosenzvit M."/>
            <person name="Salinas G."/>
            <person name="Wasmuth J.D."/>
            <person name="Zamanian M."/>
            <person name="Zheng Y."/>
            <person name="Cai X."/>
            <person name="Soberon X."/>
            <person name="Olson P.D."/>
            <person name="Laclette J.P."/>
            <person name="Brehm K."/>
            <person name="Berriman M."/>
            <person name="Garciarrubio A."/>
            <person name="Bobes R.J."/>
            <person name="Fragoso G."/>
            <person name="Sanchez-Flores A."/>
            <person name="Estrada K."/>
            <person name="Cevallos M.A."/>
            <person name="Morett E."/>
            <person name="Gonzalez V."/>
            <person name="Portillo T."/>
            <person name="Ochoa-Leyva A."/>
            <person name="Jose M.V."/>
            <person name="Sciutto E."/>
            <person name="Landa A."/>
            <person name="Jimenez L."/>
            <person name="Valdes V."/>
            <person name="Carrero J.C."/>
            <person name="Larralde C."/>
            <person name="Morales-Montor J."/>
            <person name="Limon-Lason J."/>
            <person name="Soberon X."/>
            <person name="Laclette J.P."/>
        </authorList>
    </citation>
    <scope>NUCLEOTIDE SEQUENCE [LARGE SCALE GENOMIC DNA]</scope>
</reference>
<evidence type="ECO:0000256" key="1">
    <source>
        <dbReference type="ARBA" id="ARBA00022837"/>
    </source>
</evidence>
<keyword evidence="1" id="KW-0106">Calcium</keyword>
<dbReference type="WBParaSite" id="EgrG_000474200">
    <property type="protein sequence ID" value="EgrG_000474200"/>
    <property type="gene ID" value="EgrG_000474200"/>
</dbReference>
<evidence type="ECO:0000313" key="4">
    <source>
        <dbReference type="Proteomes" id="UP000492820"/>
    </source>
</evidence>
<dbReference type="CDD" id="cd00051">
    <property type="entry name" value="EFh"/>
    <property type="match status" value="1"/>
</dbReference>
<dbReference type="PROSITE" id="PS50222">
    <property type="entry name" value="EF_HAND_2"/>
    <property type="match status" value="1"/>
</dbReference>
<name>A0A068WP33_ECHGR</name>
<reference evidence="3" key="2">
    <citation type="submission" date="2014-06" db="EMBL/GenBank/DDBJ databases">
        <authorList>
            <person name="Aslett M."/>
        </authorList>
    </citation>
    <scope>NUCLEOTIDE SEQUENCE</scope>
</reference>
<dbReference type="InterPro" id="IPR018247">
    <property type="entry name" value="EF_Hand_1_Ca_BS"/>
</dbReference>
<gene>
    <name evidence="3" type="ORF">EgrG_000474200</name>
</gene>
<dbReference type="SMART" id="SM00054">
    <property type="entry name" value="EFh"/>
    <property type="match status" value="2"/>
</dbReference>
<dbReference type="Proteomes" id="UP000492820">
    <property type="component" value="Unassembled WGS sequence"/>
</dbReference>
<dbReference type="OrthoDB" id="293868at2759"/>
<dbReference type="InterPro" id="IPR011992">
    <property type="entry name" value="EF-hand-dom_pair"/>
</dbReference>
<dbReference type="Gene3D" id="1.10.238.10">
    <property type="entry name" value="EF-hand"/>
    <property type="match status" value="1"/>
</dbReference>
<feature type="domain" description="EF-hand" evidence="2">
    <location>
        <begin position="53"/>
        <end position="88"/>
    </location>
</feature>
<dbReference type="AlphaFoldDB" id="A0A068WP33"/>
<sequence>MVRAKRIERALSTLLSTTNMPSAVEAFLQSVDKDGSGTIDTKELLAALGESGLDEKLVQEFINEHDKDHDGQLNLKELKDFLASCGCL</sequence>
<evidence type="ECO:0000313" key="3">
    <source>
        <dbReference type="EMBL" id="CDS19437.1"/>
    </source>
</evidence>
<dbReference type="Pfam" id="PF13499">
    <property type="entry name" value="EF-hand_7"/>
    <property type="match status" value="1"/>
</dbReference>
<dbReference type="PROSITE" id="PS00018">
    <property type="entry name" value="EF_HAND_1"/>
    <property type="match status" value="1"/>
</dbReference>
<evidence type="ECO:0000259" key="2">
    <source>
        <dbReference type="PROSITE" id="PS50222"/>
    </source>
</evidence>
<protein>
    <submittedName>
        <fullName evidence="3 5">Aromatic amino acid decarboxylase</fullName>
    </submittedName>
</protein>
<dbReference type="InterPro" id="IPR002048">
    <property type="entry name" value="EF_hand_dom"/>
</dbReference>